<protein>
    <recommendedName>
        <fullName evidence="9">Polyprenyl synthetase</fullName>
    </recommendedName>
</protein>
<dbReference type="GO" id="GO:0004659">
    <property type="term" value="F:prenyltransferase activity"/>
    <property type="evidence" value="ECO:0007669"/>
    <property type="project" value="InterPro"/>
</dbReference>
<evidence type="ECO:0000313" key="7">
    <source>
        <dbReference type="EMBL" id="OGG30805.1"/>
    </source>
</evidence>
<dbReference type="InterPro" id="IPR000092">
    <property type="entry name" value="Polyprenyl_synt"/>
</dbReference>
<gene>
    <name evidence="7" type="ORF">A2973_02685</name>
</gene>
<dbReference type="SFLD" id="SFLDS00005">
    <property type="entry name" value="Isoprenoid_Synthase_Type_I"/>
    <property type="match status" value="1"/>
</dbReference>
<keyword evidence="5" id="KW-0460">Magnesium</keyword>
<dbReference type="InterPro" id="IPR008949">
    <property type="entry name" value="Isoprenoid_synthase_dom_sf"/>
</dbReference>
<dbReference type="Proteomes" id="UP000176409">
    <property type="component" value="Unassembled WGS sequence"/>
</dbReference>
<sequence length="304" mass="33914">MTFERALRAIKTRTESYLRTFFRAKRKEARVLDPACVELVDQVAAIVLRGGKRTRPFLCWLGYQSVAQGKRKKSVPSGIEGARGKLRHAMAGLELLQAFALIHDDIMDEDSVRRGGPSVHEHFRRVAFDSRNPKDSRKLIKSAHFGESMAILAGDLALTWADACMQKIGNAEVIDLYNLTKEQTIFGQSLDIMSTSGMRQIDKQKVNEIKTSLYSVVRPLQIGALLAGASQKDLDTLYAYGMPVGHAFQLKDDAMDGDIPEQESAALSRSYIQKAKSAILTMSIPDDVRPFFFALADFVITRRT</sequence>
<proteinExistence type="inferred from homology"/>
<dbReference type="GO" id="GO:0008299">
    <property type="term" value="P:isoprenoid biosynthetic process"/>
    <property type="evidence" value="ECO:0007669"/>
    <property type="project" value="InterPro"/>
</dbReference>
<dbReference type="Pfam" id="PF00348">
    <property type="entry name" value="polyprenyl_synt"/>
    <property type="match status" value="1"/>
</dbReference>
<dbReference type="Gene3D" id="1.10.600.10">
    <property type="entry name" value="Farnesyl Diphosphate Synthase"/>
    <property type="match status" value="1"/>
</dbReference>
<comment type="caution">
    <text evidence="7">The sequence shown here is derived from an EMBL/GenBank/DDBJ whole genome shotgun (WGS) entry which is preliminary data.</text>
</comment>
<evidence type="ECO:0000256" key="4">
    <source>
        <dbReference type="ARBA" id="ARBA00022723"/>
    </source>
</evidence>
<dbReference type="PROSITE" id="PS00723">
    <property type="entry name" value="POLYPRENYL_SYNTHASE_1"/>
    <property type="match status" value="1"/>
</dbReference>
<accession>A0A1F6B1K3</accession>
<evidence type="ECO:0000256" key="1">
    <source>
        <dbReference type="ARBA" id="ARBA00001946"/>
    </source>
</evidence>
<organism evidence="7 8">
    <name type="scientific">Candidatus Gottesmanbacteria bacterium RIFCSPLOWO2_01_FULL_49_10</name>
    <dbReference type="NCBI Taxonomy" id="1798396"/>
    <lineage>
        <taxon>Bacteria</taxon>
        <taxon>Candidatus Gottesmaniibacteriota</taxon>
    </lineage>
</organism>
<dbReference type="PANTHER" id="PTHR12001">
    <property type="entry name" value="GERANYLGERANYL PYROPHOSPHATE SYNTHASE"/>
    <property type="match status" value="1"/>
</dbReference>
<reference evidence="7 8" key="1">
    <citation type="journal article" date="2016" name="Nat. Commun.">
        <title>Thousands of microbial genomes shed light on interconnected biogeochemical processes in an aquifer system.</title>
        <authorList>
            <person name="Anantharaman K."/>
            <person name="Brown C.T."/>
            <person name="Hug L.A."/>
            <person name="Sharon I."/>
            <person name="Castelle C.J."/>
            <person name="Probst A.J."/>
            <person name="Thomas B.C."/>
            <person name="Singh A."/>
            <person name="Wilkins M.J."/>
            <person name="Karaoz U."/>
            <person name="Brodie E.L."/>
            <person name="Williams K.H."/>
            <person name="Hubbard S.S."/>
            <person name="Banfield J.F."/>
        </authorList>
    </citation>
    <scope>NUCLEOTIDE SEQUENCE [LARGE SCALE GENOMIC DNA]</scope>
</reference>
<evidence type="ECO:0000313" key="8">
    <source>
        <dbReference type="Proteomes" id="UP000176409"/>
    </source>
</evidence>
<dbReference type="AlphaFoldDB" id="A0A1F6B1K3"/>
<comment type="cofactor">
    <cofactor evidence="1">
        <name>Mg(2+)</name>
        <dbReference type="ChEBI" id="CHEBI:18420"/>
    </cofactor>
</comment>
<dbReference type="SUPFAM" id="SSF48576">
    <property type="entry name" value="Terpenoid synthases"/>
    <property type="match status" value="1"/>
</dbReference>
<evidence type="ECO:0008006" key="9">
    <source>
        <dbReference type="Google" id="ProtNLM"/>
    </source>
</evidence>
<dbReference type="EMBL" id="MFJZ01000001">
    <property type="protein sequence ID" value="OGG30805.1"/>
    <property type="molecule type" value="Genomic_DNA"/>
</dbReference>
<dbReference type="GO" id="GO:0046872">
    <property type="term" value="F:metal ion binding"/>
    <property type="evidence" value="ECO:0007669"/>
    <property type="project" value="UniProtKB-KW"/>
</dbReference>
<evidence type="ECO:0000256" key="6">
    <source>
        <dbReference type="RuleBase" id="RU004466"/>
    </source>
</evidence>
<evidence type="ECO:0000256" key="5">
    <source>
        <dbReference type="ARBA" id="ARBA00022842"/>
    </source>
</evidence>
<dbReference type="PANTHER" id="PTHR12001:SF85">
    <property type="entry name" value="SHORT CHAIN ISOPRENYL DIPHOSPHATE SYNTHASE"/>
    <property type="match status" value="1"/>
</dbReference>
<name>A0A1F6B1K3_9BACT</name>
<evidence type="ECO:0000256" key="3">
    <source>
        <dbReference type="ARBA" id="ARBA00022679"/>
    </source>
</evidence>
<comment type="similarity">
    <text evidence="2 6">Belongs to the FPP/GGPP synthase family.</text>
</comment>
<keyword evidence="4" id="KW-0479">Metal-binding</keyword>
<keyword evidence="3 6" id="KW-0808">Transferase</keyword>
<evidence type="ECO:0000256" key="2">
    <source>
        <dbReference type="ARBA" id="ARBA00006706"/>
    </source>
</evidence>
<dbReference type="STRING" id="1798396.A2973_02685"/>
<dbReference type="InterPro" id="IPR033749">
    <property type="entry name" value="Polyprenyl_synt_CS"/>
</dbReference>